<dbReference type="Gene3D" id="2.60.120.620">
    <property type="entry name" value="q2cbj1_9rhob like domain"/>
    <property type="match status" value="1"/>
</dbReference>
<gene>
    <name evidence="3" type="ORF">D4L85_07650</name>
</gene>
<dbReference type="Proteomes" id="UP000266183">
    <property type="component" value="Chromosome"/>
</dbReference>
<dbReference type="Pfam" id="PF25583">
    <property type="entry name" value="WCX"/>
    <property type="match status" value="1"/>
</dbReference>
<dbReference type="Pfam" id="PF13280">
    <property type="entry name" value="WYL"/>
    <property type="match status" value="1"/>
</dbReference>
<dbReference type="GO" id="GO:0016706">
    <property type="term" value="F:2-oxoglutarate-dependent dioxygenase activity"/>
    <property type="evidence" value="ECO:0007669"/>
    <property type="project" value="UniProtKB-ARBA"/>
</dbReference>
<dbReference type="Pfam" id="PF05721">
    <property type="entry name" value="PhyH"/>
    <property type="match status" value="1"/>
</dbReference>
<dbReference type="InterPro" id="IPR051534">
    <property type="entry name" value="CBASS_pafABC_assoc_protein"/>
</dbReference>
<feature type="domain" description="WCX" evidence="2">
    <location>
        <begin position="255"/>
        <end position="331"/>
    </location>
</feature>
<dbReference type="AlphaFoldDB" id="A0A385SJB3"/>
<dbReference type="OrthoDB" id="43316at2"/>
<dbReference type="KEGG" id="chk:D4L85_07650"/>
<evidence type="ECO:0000313" key="3">
    <source>
        <dbReference type="EMBL" id="AYB30461.1"/>
    </source>
</evidence>
<name>A0A385SJB3_9BACT</name>
<keyword evidence="4" id="KW-1185">Reference proteome</keyword>
<dbReference type="PANTHER" id="PTHR34580">
    <property type="match status" value="1"/>
</dbReference>
<dbReference type="PANTHER" id="PTHR34580:SF9">
    <property type="entry name" value="SLL5097 PROTEIN"/>
    <property type="match status" value="1"/>
</dbReference>
<dbReference type="PROSITE" id="PS52050">
    <property type="entry name" value="WYL"/>
    <property type="match status" value="1"/>
</dbReference>
<organism evidence="3 4">
    <name type="scientific">Chryseolinea soli</name>
    <dbReference type="NCBI Taxonomy" id="2321403"/>
    <lineage>
        <taxon>Bacteria</taxon>
        <taxon>Pseudomonadati</taxon>
        <taxon>Bacteroidota</taxon>
        <taxon>Cytophagia</taxon>
        <taxon>Cytophagales</taxon>
        <taxon>Fulvivirgaceae</taxon>
        <taxon>Chryseolinea</taxon>
    </lineage>
</organism>
<evidence type="ECO:0000313" key="4">
    <source>
        <dbReference type="Proteomes" id="UP000266183"/>
    </source>
</evidence>
<dbReference type="InterPro" id="IPR026881">
    <property type="entry name" value="WYL_dom"/>
</dbReference>
<evidence type="ECO:0000259" key="2">
    <source>
        <dbReference type="Pfam" id="PF25583"/>
    </source>
</evidence>
<protein>
    <submittedName>
        <fullName evidence="3">WYL domain-containing protein</fullName>
    </submittedName>
</protein>
<dbReference type="InterPro" id="IPR057727">
    <property type="entry name" value="WCX_dom"/>
</dbReference>
<dbReference type="SUPFAM" id="SSF51197">
    <property type="entry name" value="Clavaminate synthase-like"/>
    <property type="match status" value="1"/>
</dbReference>
<feature type="domain" description="WYL" evidence="1">
    <location>
        <begin position="154"/>
        <end position="220"/>
    </location>
</feature>
<accession>A0A385SJB3</accession>
<dbReference type="RefSeq" id="WP_119753772.1">
    <property type="nucleotide sequence ID" value="NZ_CP032382.1"/>
</dbReference>
<reference evidence="4" key="1">
    <citation type="submission" date="2018-09" db="EMBL/GenBank/DDBJ databases">
        <title>Chryseolinea sp. KIS68-18 isolated from soil.</title>
        <authorList>
            <person name="Weon H.-Y."/>
            <person name="Kwon S.-W."/>
            <person name="Lee S.A."/>
        </authorList>
    </citation>
    <scope>NUCLEOTIDE SEQUENCE [LARGE SCALE GENOMIC DNA]</scope>
    <source>
        <strain evidence="4">KIS68-18</strain>
    </source>
</reference>
<dbReference type="EMBL" id="CP032382">
    <property type="protein sequence ID" value="AYB30461.1"/>
    <property type="molecule type" value="Genomic_DNA"/>
</dbReference>
<dbReference type="InterPro" id="IPR008775">
    <property type="entry name" value="Phytyl_CoA_dOase-like"/>
</dbReference>
<proteinExistence type="predicted"/>
<sequence length="579" mass="66513">MPVNRNALIRFRTIDACLKNRQRRWTLEDLIDACSETLYEYEGIDKGVSRRTVQMDIQLMRSDKLGYNAPIVVLEKKFYTYEDPEYSITNIPLTDQDLGKLTEVVEILRQFKGFSHFQELSGMVQRLENKIDAAKTNQEPVIDFEKNENLKGLEHIDALYQTILKKRPVELCYQSFKARSANTFVFHPYCLKEYRNRWFVLGVKKRNTPILNLALDRIVSIGECPAKYAPATDFNISSFFHDVVGVSVNQDGKTEKVLLHADHETAPYIATKPIHHSQNVEERLTTGVVFSLQVQLNFELEREILGFGNRIKILAPEKLKRRIRDILGEALDQYQFEFNRGSLQNQINKLIYKGSSVLHHVFRKRDVNAISAKLHMYLKSRPAEDAYAVRNLLQELPELKPLLFNTNLTAILKEINPDLFLTKAIYFDKTPESNWYVTWHQDIVIHVKEKIETEGFTAWTKKNGEHDVCPPEQILKDTVTVRIHLDDADESNGALKIVPGSHQKKLSDDAIALITQNSIPHVCEAKACSIHLMKPLVLHASSKATSPKHRRVIHLEFNAQELPNGLEWAERLAISAPQA</sequence>
<evidence type="ECO:0000259" key="1">
    <source>
        <dbReference type="Pfam" id="PF13280"/>
    </source>
</evidence>